<dbReference type="HOGENOM" id="CLU_2083036_0_0_11"/>
<accession>Q0S025</accession>
<proteinExistence type="predicted"/>
<evidence type="ECO:0000313" key="2">
    <source>
        <dbReference type="Proteomes" id="UP000008710"/>
    </source>
</evidence>
<gene>
    <name evidence="1" type="ordered locus">RHA1_ro08064</name>
</gene>
<reference evidence="2" key="1">
    <citation type="journal article" date="2006" name="Proc. Natl. Acad. Sci. U.S.A.">
        <title>The complete genome of Rhodococcus sp. RHA1 provides insights into a catabolic powerhouse.</title>
        <authorList>
            <person name="McLeod M.P."/>
            <person name="Warren R.L."/>
            <person name="Hsiao W.W.L."/>
            <person name="Araki N."/>
            <person name="Myhre M."/>
            <person name="Fernandes C."/>
            <person name="Miyazawa D."/>
            <person name="Wong W."/>
            <person name="Lillquist A.L."/>
            <person name="Wang D."/>
            <person name="Dosanjh M."/>
            <person name="Hara H."/>
            <person name="Petrescu A."/>
            <person name="Morin R.D."/>
            <person name="Yang G."/>
            <person name="Stott J.M."/>
            <person name="Schein J.E."/>
            <person name="Shin H."/>
            <person name="Smailus D."/>
            <person name="Siddiqui A.S."/>
            <person name="Marra M.A."/>
            <person name="Jones S.J.M."/>
            <person name="Holt R."/>
            <person name="Brinkman F.S.L."/>
            <person name="Miyauchi K."/>
            <person name="Fukuda M."/>
            <person name="Davies J.E."/>
            <person name="Mohn W.W."/>
            <person name="Eltis L.D."/>
        </authorList>
    </citation>
    <scope>NUCLEOTIDE SEQUENCE [LARGE SCALE GENOMIC DNA]</scope>
    <source>
        <strain evidence="2">RHA1</strain>
    </source>
</reference>
<protein>
    <submittedName>
        <fullName evidence="1">Uncharacterized protein</fullName>
    </submittedName>
</protein>
<dbReference type="AlphaFoldDB" id="Q0S025"/>
<dbReference type="Proteomes" id="UP000008710">
    <property type="component" value="Plasmid pRHL1"/>
</dbReference>
<sequence length="117" mass="12759">MLLGRIMCASHVVAESPDSAERSHLAPRVGSRPGRDPARYLQIYAHMICATIQCASHAVRIATAPVSERGASRTVMCDEFGSEYVRANASPMFGGFPTEHSADRCQAERRVWDGLTP</sequence>
<keyword evidence="1" id="KW-0614">Plasmid</keyword>
<geneLocation type="plasmid" evidence="1 2">
    <name>pRHL1</name>
</geneLocation>
<organism evidence="1 2">
    <name type="scientific">Rhodococcus jostii (strain RHA1)</name>
    <dbReference type="NCBI Taxonomy" id="101510"/>
    <lineage>
        <taxon>Bacteria</taxon>
        <taxon>Bacillati</taxon>
        <taxon>Actinomycetota</taxon>
        <taxon>Actinomycetes</taxon>
        <taxon>Mycobacteriales</taxon>
        <taxon>Nocardiaceae</taxon>
        <taxon>Rhodococcus</taxon>
    </lineage>
</organism>
<dbReference type="KEGG" id="rha:RHA1_ro08064"/>
<name>Q0S025_RHOJR</name>
<evidence type="ECO:0000313" key="1">
    <source>
        <dbReference type="EMBL" id="ABG99111.1"/>
    </source>
</evidence>
<dbReference type="EMBL" id="CP000432">
    <property type="protein sequence ID" value="ABG99111.1"/>
    <property type="molecule type" value="Genomic_DNA"/>
</dbReference>